<evidence type="ECO:0000313" key="2">
    <source>
        <dbReference type="Proteomes" id="UP000634136"/>
    </source>
</evidence>
<sequence length="34" mass="3581">MAGKQVLEVPPTDVGGSPFCIAVCFRGMDIQKVS</sequence>
<organism evidence="1 2">
    <name type="scientific">Senna tora</name>
    <dbReference type="NCBI Taxonomy" id="362788"/>
    <lineage>
        <taxon>Eukaryota</taxon>
        <taxon>Viridiplantae</taxon>
        <taxon>Streptophyta</taxon>
        <taxon>Embryophyta</taxon>
        <taxon>Tracheophyta</taxon>
        <taxon>Spermatophyta</taxon>
        <taxon>Magnoliopsida</taxon>
        <taxon>eudicotyledons</taxon>
        <taxon>Gunneridae</taxon>
        <taxon>Pentapetalae</taxon>
        <taxon>rosids</taxon>
        <taxon>fabids</taxon>
        <taxon>Fabales</taxon>
        <taxon>Fabaceae</taxon>
        <taxon>Caesalpinioideae</taxon>
        <taxon>Cassia clade</taxon>
        <taxon>Senna</taxon>
    </lineage>
</organism>
<keyword evidence="2" id="KW-1185">Reference proteome</keyword>
<dbReference type="AlphaFoldDB" id="A0A834X2M7"/>
<dbReference type="OrthoDB" id="428159at2759"/>
<reference evidence="1" key="1">
    <citation type="submission" date="2020-09" db="EMBL/GenBank/DDBJ databases">
        <title>Genome-Enabled Discovery of Anthraquinone Biosynthesis in Senna tora.</title>
        <authorList>
            <person name="Kang S.-H."/>
            <person name="Pandey R.P."/>
            <person name="Lee C.-M."/>
            <person name="Sim J.-S."/>
            <person name="Jeong J.-T."/>
            <person name="Choi B.-S."/>
            <person name="Jung M."/>
            <person name="Ginzburg D."/>
            <person name="Zhao K."/>
            <person name="Won S.Y."/>
            <person name="Oh T.-J."/>
            <person name="Yu Y."/>
            <person name="Kim N.-H."/>
            <person name="Lee O.R."/>
            <person name="Lee T.-H."/>
            <person name="Bashyal P."/>
            <person name="Kim T.-S."/>
            <person name="Lee W.-H."/>
            <person name="Kawkins C."/>
            <person name="Kim C.-K."/>
            <person name="Kim J.S."/>
            <person name="Ahn B.O."/>
            <person name="Rhee S.Y."/>
            <person name="Sohng J.K."/>
        </authorList>
    </citation>
    <scope>NUCLEOTIDE SEQUENCE</scope>
    <source>
        <tissue evidence="1">Leaf</tissue>
    </source>
</reference>
<protein>
    <submittedName>
        <fullName evidence="1">Putative vacuolar protein sorting-associated protein</fullName>
    </submittedName>
</protein>
<proteinExistence type="predicted"/>
<dbReference type="EMBL" id="JAAIUW010000004">
    <property type="protein sequence ID" value="KAF7836889.1"/>
    <property type="molecule type" value="Genomic_DNA"/>
</dbReference>
<accession>A0A834X2M7</accession>
<evidence type="ECO:0000313" key="1">
    <source>
        <dbReference type="EMBL" id="KAF7836889.1"/>
    </source>
</evidence>
<dbReference type="Proteomes" id="UP000634136">
    <property type="component" value="Unassembled WGS sequence"/>
</dbReference>
<gene>
    <name evidence="1" type="ORF">G2W53_011748</name>
</gene>
<name>A0A834X2M7_9FABA</name>
<comment type="caution">
    <text evidence="1">The sequence shown here is derived from an EMBL/GenBank/DDBJ whole genome shotgun (WGS) entry which is preliminary data.</text>
</comment>